<proteinExistence type="predicted"/>
<name>A0ABU0S536_9HYPH</name>
<dbReference type="EMBL" id="JAUSZT010000002">
    <property type="protein sequence ID" value="MDQ0995868.1"/>
    <property type="molecule type" value="Genomic_DNA"/>
</dbReference>
<dbReference type="PROSITE" id="PS51318">
    <property type="entry name" value="TAT"/>
    <property type="match status" value="1"/>
</dbReference>
<reference evidence="1 2" key="1">
    <citation type="submission" date="2023-07" db="EMBL/GenBank/DDBJ databases">
        <title>Comparative genomics of wheat-associated soil bacteria to identify genetic determinants of phenazine resistance.</title>
        <authorList>
            <person name="Mouncey N."/>
        </authorList>
    </citation>
    <scope>NUCLEOTIDE SEQUENCE [LARGE SCALE GENOMIC DNA]</scope>
    <source>
        <strain evidence="1 2">W4I11</strain>
    </source>
</reference>
<dbReference type="InterPro" id="IPR007325">
    <property type="entry name" value="KFase/CYL"/>
</dbReference>
<dbReference type="Gene3D" id="3.50.30.50">
    <property type="entry name" value="Putative cyclase"/>
    <property type="match status" value="1"/>
</dbReference>
<organism evidence="1 2">
    <name type="scientific">Phyllobacterium ifriqiyense</name>
    <dbReference type="NCBI Taxonomy" id="314238"/>
    <lineage>
        <taxon>Bacteria</taxon>
        <taxon>Pseudomonadati</taxon>
        <taxon>Pseudomonadota</taxon>
        <taxon>Alphaproteobacteria</taxon>
        <taxon>Hyphomicrobiales</taxon>
        <taxon>Phyllobacteriaceae</taxon>
        <taxon>Phyllobacterium</taxon>
    </lineage>
</organism>
<dbReference type="InterPro" id="IPR006311">
    <property type="entry name" value="TAT_signal"/>
</dbReference>
<dbReference type="PANTHER" id="PTHR31118">
    <property type="entry name" value="CYCLASE-LIKE PROTEIN 2"/>
    <property type="match status" value="1"/>
</dbReference>
<sequence>MNRVLKRGEERMCNHCVIEDVKKNMLSRRMLFKGAALAGMAMGAGNLATPVLAQTAGKVVDLTHVYDSTFPTFDGKPGIEFEWAADIAKDGYQLHKLTVFEHTGTHIDAPFHFSADGASVDQLEPQKLVAPLVVIDITDRAKEDANSTVETADIERWISTNGEIPAGAVVALRSGWATKVKSPAFRNDDAGKFAFPGFSKSATDLLLEIDTVAIGVDTLSLDPGNSADFAVHNSWLPAGRYGIEGLNNLEALPVKGATIVVGAPTHRGGTGGPARILALV</sequence>
<evidence type="ECO:0000313" key="2">
    <source>
        <dbReference type="Proteomes" id="UP001237780"/>
    </source>
</evidence>
<dbReference type="SUPFAM" id="SSF102198">
    <property type="entry name" value="Putative cyclase"/>
    <property type="match status" value="1"/>
</dbReference>
<accession>A0ABU0S536</accession>
<gene>
    <name evidence="1" type="ORF">QFZ34_001045</name>
</gene>
<dbReference type="InterPro" id="IPR037175">
    <property type="entry name" value="KFase_sf"/>
</dbReference>
<dbReference type="PANTHER" id="PTHR31118:SF12">
    <property type="entry name" value="CYCLASE-LIKE PROTEIN 2"/>
    <property type="match status" value="1"/>
</dbReference>
<dbReference type="Pfam" id="PF04199">
    <property type="entry name" value="Cyclase"/>
    <property type="match status" value="1"/>
</dbReference>
<keyword evidence="2" id="KW-1185">Reference proteome</keyword>
<comment type="caution">
    <text evidence="1">The sequence shown here is derived from an EMBL/GenBank/DDBJ whole genome shotgun (WGS) entry which is preliminary data.</text>
</comment>
<protein>
    <submittedName>
        <fullName evidence="1">Kynurenine formamidase</fullName>
    </submittedName>
</protein>
<evidence type="ECO:0000313" key="1">
    <source>
        <dbReference type="EMBL" id="MDQ0995868.1"/>
    </source>
</evidence>
<dbReference type="Proteomes" id="UP001237780">
    <property type="component" value="Unassembled WGS sequence"/>
</dbReference>